<reference evidence="2" key="1">
    <citation type="journal article" date="2015" name="Nat. Genet.">
        <title>The genome and transcriptome of the zoonotic hookworm Ancylostoma ceylanicum identify infection-specific gene families.</title>
        <authorList>
            <person name="Schwarz E.M."/>
            <person name="Hu Y."/>
            <person name="Antoshechkin I."/>
            <person name="Miller M.M."/>
            <person name="Sternberg P.W."/>
            <person name="Aroian R.V."/>
        </authorList>
    </citation>
    <scope>NUCLEOTIDE SEQUENCE</scope>
    <source>
        <strain evidence="2">HY135</strain>
    </source>
</reference>
<gene>
    <name evidence="1" type="primary">Acey_s0007.g3383</name>
    <name evidence="1" type="ORF">Y032_0007g3383</name>
</gene>
<sequence>MIPVTAPPPTFNMYGLNMKSLKFRKVPIQPKLYSMENAFVSYPLAIDCDDSGGVITAELGSSLKYCISPYSGQATLIHWGKGDDTETWKIIFGKKQLQKRNSENVREYFRINYFPSQNTPLSLCKLAEHSVYRNFPAFEKSPLLRRSVGQLNWEHF</sequence>
<dbReference type="AlphaFoldDB" id="A0A016VPN6"/>
<organism evidence="1 2">
    <name type="scientific">Ancylostoma ceylanicum</name>
    <dbReference type="NCBI Taxonomy" id="53326"/>
    <lineage>
        <taxon>Eukaryota</taxon>
        <taxon>Metazoa</taxon>
        <taxon>Ecdysozoa</taxon>
        <taxon>Nematoda</taxon>
        <taxon>Chromadorea</taxon>
        <taxon>Rhabditida</taxon>
        <taxon>Rhabditina</taxon>
        <taxon>Rhabditomorpha</taxon>
        <taxon>Strongyloidea</taxon>
        <taxon>Ancylostomatidae</taxon>
        <taxon>Ancylostomatinae</taxon>
        <taxon>Ancylostoma</taxon>
    </lineage>
</organism>
<dbReference type="EMBL" id="JARK01001343">
    <property type="protein sequence ID" value="EYC28723.1"/>
    <property type="molecule type" value="Genomic_DNA"/>
</dbReference>
<accession>A0A016VPN6</accession>
<comment type="caution">
    <text evidence="1">The sequence shown here is derived from an EMBL/GenBank/DDBJ whole genome shotgun (WGS) entry which is preliminary data.</text>
</comment>
<dbReference type="Proteomes" id="UP000024635">
    <property type="component" value="Unassembled WGS sequence"/>
</dbReference>
<evidence type="ECO:0000313" key="1">
    <source>
        <dbReference type="EMBL" id="EYC28723.1"/>
    </source>
</evidence>
<keyword evidence="2" id="KW-1185">Reference proteome</keyword>
<dbReference type="OrthoDB" id="5830141at2759"/>
<name>A0A016VPN6_9BILA</name>
<proteinExistence type="predicted"/>
<evidence type="ECO:0000313" key="2">
    <source>
        <dbReference type="Proteomes" id="UP000024635"/>
    </source>
</evidence>
<protein>
    <submittedName>
        <fullName evidence="1">Uncharacterized protein</fullName>
    </submittedName>
</protein>